<comment type="similarity">
    <text evidence="1">Belongs to the thiolase-like superfamily. HMG-CoA synthase family.</text>
</comment>
<proteinExistence type="inferred from homology"/>
<dbReference type="InterPro" id="IPR011554">
    <property type="entry name" value="HMG_CoA_synthase_prok"/>
</dbReference>
<dbReference type="GO" id="GO:0006084">
    <property type="term" value="P:acetyl-CoA metabolic process"/>
    <property type="evidence" value="ECO:0007669"/>
    <property type="project" value="InterPro"/>
</dbReference>
<dbReference type="CDD" id="cd00827">
    <property type="entry name" value="init_cond_enzymes"/>
    <property type="match status" value="1"/>
</dbReference>
<feature type="active site" description="Acyl-thioester intermediate" evidence="3">
    <location>
        <position position="113"/>
    </location>
</feature>
<feature type="binding site" evidence="4">
    <location>
        <position position="31"/>
    </location>
    <ligand>
        <name>(3S)-3-hydroxy-3-methylglutaryl-CoA</name>
        <dbReference type="ChEBI" id="CHEBI:43074"/>
    </ligand>
</feature>
<feature type="domain" description="Hydroxymethylglutaryl-coenzyme A synthase N-terminal" evidence="5">
    <location>
        <begin position="4"/>
        <end position="165"/>
    </location>
</feature>
<feature type="domain" description="Hydroxymethylglutaryl-coenzyme A synthase C-terminal" evidence="6">
    <location>
        <begin position="177"/>
        <end position="248"/>
    </location>
</feature>
<keyword evidence="2" id="KW-0808">Transferase</keyword>
<evidence type="ECO:0000256" key="1">
    <source>
        <dbReference type="ARBA" id="ARBA00007061"/>
    </source>
</evidence>
<evidence type="ECO:0000256" key="4">
    <source>
        <dbReference type="PIRSR" id="PIRSR611554-2"/>
    </source>
</evidence>
<dbReference type="Gene3D" id="3.40.47.10">
    <property type="match status" value="2"/>
</dbReference>
<dbReference type="GO" id="GO:0004421">
    <property type="term" value="F:hydroxymethylglutaryl-CoA synthase activity"/>
    <property type="evidence" value="ECO:0007669"/>
    <property type="project" value="InterPro"/>
</dbReference>
<dbReference type="Pfam" id="PF01154">
    <property type="entry name" value="HMG_CoA_synt_N"/>
    <property type="match status" value="1"/>
</dbReference>
<dbReference type="EMBL" id="AZEQ01000015">
    <property type="protein sequence ID" value="KRL24958.1"/>
    <property type="molecule type" value="Genomic_DNA"/>
</dbReference>
<evidence type="ECO:0000259" key="5">
    <source>
        <dbReference type="Pfam" id="PF01154"/>
    </source>
</evidence>
<accession>A0A0R1NXX8</accession>
<evidence type="ECO:0000259" key="6">
    <source>
        <dbReference type="Pfam" id="PF08540"/>
    </source>
</evidence>
<feature type="active site" description="Proton donor/acceptor" evidence="3">
    <location>
        <position position="235"/>
    </location>
</feature>
<dbReference type="PANTHER" id="PTHR43323:SF2">
    <property type="entry name" value="HYDROXYMETHYLGLUTARYL-COA SYNTHASE"/>
    <property type="match status" value="1"/>
</dbReference>
<evidence type="ECO:0000313" key="8">
    <source>
        <dbReference type="Proteomes" id="UP000050901"/>
    </source>
</evidence>
<protein>
    <submittedName>
        <fullName evidence="7">Hydroxymethylglutaryl-CoA synthase</fullName>
    </submittedName>
</protein>
<dbReference type="SUPFAM" id="SSF53901">
    <property type="entry name" value="Thiolase-like"/>
    <property type="match status" value="2"/>
</dbReference>
<comment type="caution">
    <text evidence="7">The sequence shown here is derived from an EMBL/GenBank/DDBJ whole genome shotgun (WGS) entry which is preliminary data.</text>
</comment>
<feature type="binding site" evidence="4">
    <location>
        <position position="244"/>
    </location>
    <ligand>
        <name>(3S)-3-hydroxy-3-methylglutaryl-CoA</name>
        <dbReference type="ChEBI" id="CHEBI:43074"/>
    </ligand>
</feature>
<sequence>MQMKIGIDKMAFATTSEYIDLAELAKVRGVDPNKYLIGIGQSEQAVLPPTQDIVTLGVAAADKMLNERDRERIATVIVATESGIDNSKASAIYVKRLLNLDDYVRTVEVKEACYSATAAIQFARGQVALEPEKAVLVIAADVARYGLKTAGEVTQGAGAVAMLITAAPRILAIERTSVAYSQDVMDFWRPLYATEAMVDGKYSTNVYIDFFKHTLSRYEKLTDRKLDDFAAIAFHLPFTKMGKKALEAVLGERDDQTAWRLRKALLASQNYSRRVGNLYTGSLYLSLMSLLQNDPDLKQGERIGLFSYGSGAEGEFYSGILQPGYQEQLSNVAGDLSERQLISIAAYEQQFNDQLGMNKADVEYDISADPARFVLAGQKNHQRQYVDKQR</sequence>
<dbReference type="NCBIfam" id="TIGR01835">
    <property type="entry name" value="HMG-CoA-S_prok"/>
    <property type="match status" value="1"/>
</dbReference>
<evidence type="ECO:0000256" key="3">
    <source>
        <dbReference type="PIRSR" id="PIRSR611554-1"/>
    </source>
</evidence>
<dbReference type="InterPro" id="IPR016039">
    <property type="entry name" value="Thiolase-like"/>
</dbReference>
<name>A0A0R1NXX8_LIMMU</name>
<feature type="active site" description="Proton donor/acceptor" evidence="3">
    <location>
        <position position="81"/>
    </location>
</feature>
<feature type="domain" description="Hydroxymethylglutaryl-coenzyme A synthase C-terminal" evidence="6">
    <location>
        <begin position="268"/>
        <end position="351"/>
    </location>
</feature>
<dbReference type="PANTHER" id="PTHR43323">
    <property type="entry name" value="3-HYDROXY-3-METHYLGLUTARYL COENZYME A SYNTHASE"/>
    <property type="match status" value="1"/>
</dbReference>
<evidence type="ECO:0000256" key="2">
    <source>
        <dbReference type="ARBA" id="ARBA00022679"/>
    </source>
</evidence>
<feature type="binding site" evidence="4">
    <location>
        <position position="145"/>
    </location>
    <ligand>
        <name>(3S)-3-hydroxy-3-methylglutaryl-CoA</name>
        <dbReference type="ChEBI" id="CHEBI:43074"/>
    </ligand>
</feature>
<dbReference type="Pfam" id="PF08540">
    <property type="entry name" value="HMG_CoA_synt_C"/>
    <property type="match status" value="2"/>
</dbReference>
<dbReference type="Proteomes" id="UP000050901">
    <property type="component" value="Unassembled WGS sequence"/>
</dbReference>
<dbReference type="InterPro" id="IPR013746">
    <property type="entry name" value="HMG_CoA_synt_C_dom"/>
</dbReference>
<dbReference type="AlphaFoldDB" id="A0A0R1NXX8"/>
<feature type="binding site" evidence="4">
    <location>
        <position position="277"/>
    </location>
    <ligand>
        <name>(3S)-3-hydroxy-3-methylglutaryl-CoA</name>
        <dbReference type="ChEBI" id="CHEBI:43074"/>
    </ligand>
</feature>
<organism evidence="7 8">
    <name type="scientific">Limosilactobacillus mucosae DSM 13345</name>
    <dbReference type="NCBI Taxonomy" id="1423771"/>
    <lineage>
        <taxon>Bacteria</taxon>
        <taxon>Bacillati</taxon>
        <taxon>Bacillota</taxon>
        <taxon>Bacilli</taxon>
        <taxon>Lactobacillales</taxon>
        <taxon>Lactobacillaceae</taxon>
        <taxon>Limosilactobacillus</taxon>
    </lineage>
</organism>
<gene>
    <name evidence="7" type="ORF">FC47_GL000622</name>
</gene>
<dbReference type="PATRIC" id="fig|1423771.3.peg.629"/>
<dbReference type="InterPro" id="IPR013528">
    <property type="entry name" value="HMG_CoA_synth_N"/>
</dbReference>
<reference evidence="7 8" key="1">
    <citation type="journal article" date="2015" name="Genome Announc.">
        <title>Expanding the biotechnology potential of lactobacilli through comparative genomics of 213 strains and associated genera.</title>
        <authorList>
            <person name="Sun Z."/>
            <person name="Harris H.M."/>
            <person name="McCann A."/>
            <person name="Guo C."/>
            <person name="Argimon S."/>
            <person name="Zhang W."/>
            <person name="Yang X."/>
            <person name="Jeffery I.B."/>
            <person name="Cooney J.C."/>
            <person name="Kagawa T.F."/>
            <person name="Liu W."/>
            <person name="Song Y."/>
            <person name="Salvetti E."/>
            <person name="Wrobel A."/>
            <person name="Rasinkangas P."/>
            <person name="Parkhill J."/>
            <person name="Rea M.C."/>
            <person name="O'Sullivan O."/>
            <person name="Ritari J."/>
            <person name="Douillard F.P."/>
            <person name="Paul Ross R."/>
            <person name="Yang R."/>
            <person name="Briner A.E."/>
            <person name="Felis G.E."/>
            <person name="de Vos W.M."/>
            <person name="Barrangou R."/>
            <person name="Klaenhammer T.R."/>
            <person name="Caufield P.W."/>
            <person name="Cui Y."/>
            <person name="Zhang H."/>
            <person name="O'Toole P.W."/>
        </authorList>
    </citation>
    <scope>NUCLEOTIDE SEQUENCE [LARGE SCALE GENOMIC DNA]</scope>
    <source>
        <strain evidence="7 8">DSM 13345</strain>
    </source>
</reference>
<evidence type="ECO:0000313" key="7">
    <source>
        <dbReference type="EMBL" id="KRL24958.1"/>
    </source>
</evidence>